<name>A0A8J5XER8_DIALT</name>
<dbReference type="SUPFAM" id="SSF53448">
    <property type="entry name" value="Nucleotide-diphospho-sugar transferases"/>
    <property type="match status" value="1"/>
</dbReference>
<keyword evidence="2" id="KW-0812">Transmembrane</keyword>
<accession>A0A8J5XER8</accession>
<evidence type="ECO:0000256" key="2">
    <source>
        <dbReference type="SAM" id="Phobius"/>
    </source>
</evidence>
<keyword evidence="2" id="KW-1133">Transmembrane helix</keyword>
<dbReference type="EMBL" id="JAGTXO010000006">
    <property type="protein sequence ID" value="KAG8467456.1"/>
    <property type="molecule type" value="Genomic_DNA"/>
</dbReference>
<keyword evidence="4" id="KW-1185">Reference proteome</keyword>
<organism evidence="3 4">
    <name type="scientific">Diacronema lutheri</name>
    <name type="common">Unicellular marine alga</name>
    <name type="synonym">Monochrysis lutheri</name>
    <dbReference type="NCBI Taxonomy" id="2081491"/>
    <lineage>
        <taxon>Eukaryota</taxon>
        <taxon>Haptista</taxon>
        <taxon>Haptophyta</taxon>
        <taxon>Pavlovophyceae</taxon>
        <taxon>Pavlovales</taxon>
        <taxon>Pavlovaceae</taxon>
        <taxon>Diacronema</taxon>
    </lineage>
</organism>
<dbReference type="PANTHER" id="PTHR11183">
    <property type="entry name" value="GLYCOGENIN SUBFAMILY MEMBER"/>
    <property type="match status" value="1"/>
</dbReference>
<protein>
    <recommendedName>
        <fullName evidence="5">Nucleotide-diphospho-sugar transferase domain-containing protein</fullName>
    </recommendedName>
</protein>
<evidence type="ECO:0000256" key="1">
    <source>
        <dbReference type="SAM" id="MobiDB-lite"/>
    </source>
</evidence>
<feature type="region of interest" description="Disordered" evidence="1">
    <location>
        <begin position="361"/>
        <end position="389"/>
    </location>
</feature>
<feature type="compositionally biased region" description="Acidic residues" evidence="1">
    <location>
        <begin position="1"/>
        <end position="11"/>
    </location>
</feature>
<feature type="transmembrane region" description="Helical" evidence="2">
    <location>
        <begin position="34"/>
        <end position="57"/>
    </location>
</feature>
<evidence type="ECO:0008006" key="5">
    <source>
        <dbReference type="Google" id="ProtNLM"/>
    </source>
</evidence>
<dbReference type="AlphaFoldDB" id="A0A8J5XER8"/>
<keyword evidence="2" id="KW-0472">Membrane</keyword>
<dbReference type="Proteomes" id="UP000751190">
    <property type="component" value="Unassembled WGS sequence"/>
</dbReference>
<comment type="caution">
    <text evidence="3">The sequence shown here is derived from an EMBL/GenBank/DDBJ whole genome shotgun (WGS) entry which is preliminary data.</text>
</comment>
<evidence type="ECO:0000313" key="3">
    <source>
        <dbReference type="EMBL" id="KAG8467456.1"/>
    </source>
</evidence>
<reference evidence="3" key="1">
    <citation type="submission" date="2021-05" db="EMBL/GenBank/DDBJ databases">
        <title>The genome of the haptophyte Pavlova lutheri (Diacronema luteri, Pavlovales) - a model for lipid biosynthesis in eukaryotic algae.</title>
        <authorList>
            <person name="Hulatt C.J."/>
            <person name="Posewitz M.C."/>
        </authorList>
    </citation>
    <scope>NUCLEOTIDE SEQUENCE</scope>
    <source>
        <strain evidence="3">NIVA-4/92</strain>
    </source>
</reference>
<dbReference type="OrthoDB" id="2014201at2759"/>
<dbReference type="InterPro" id="IPR029044">
    <property type="entry name" value="Nucleotide-diphossugar_trans"/>
</dbReference>
<sequence>MGSGAAEEEGEPLIQSASSTDSTARRSRAALVRILIRVCVCCCCCGGGGGIAALVAARAARTSQPCSRRAFAFATLLTHRVGAKGASPCYRAAVAILLRSWLATRSRYPFLLLHTADLDAGMRALVDERPGAVVPIRTEQIEQPGASEGDLGAMATKLNLWTLGGAGGYEQIAYFDGDHVFLSNADAIFEACGCGQPFCGVWDPRMPEHRFLRTFGEPSSGNHTRRLVNAGTLVIQPDVSLASSLRQRWASRAEFMSEDLDMVATGSDQTFFNHMMGEHFRTVDQGFNLMHVGRSALAAPDGSRFVRFLHANGTAFDPATPTVVHLKAWTRGRARLEQAVHGALRARFIQPDPYVSELVRDPQCDPDRARPRNSHGARGNAQRRRLRAG</sequence>
<proteinExistence type="predicted"/>
<gene>
    <name evidence="3" type="ORF">KFE25_000772</name>
</gene>
<dbReference type="Gene3D" id="3.90.550.10">
    <property type="entry name" value="Spore Coat Polysaccharide Biosynthesis Protein SpsA, Chain A"/>
    <property type="match status" value="1"/>
</dbReference>
<feature type="compositionally biased region" description="Basic and acidic residues" evidence="1">
    <location>
        <begin position="361"/>
        <end position="370"/>
    </location>
</feature>
<evidence type="ECO:0000313" key="4">
    <source>
        <dbReference type="Proteomes" id="UP000751190"/>
    </source>
</evidence>
<feature type="region of interest" description="Disordered" evidence="1">
    <location>
        <begin position="1"/>
        <end position="20"/>
    </location>
</feature>
<feature type="compositionally biased region" description="Basic residues" evidence="1">
    <location>
        <begin position="371"/>
        <end position="389"/>
    </location>
</feature>
<dbReference type="InterPro" id="IPR050587">
    <property type="entry name" value="GNT1/Glycosyltrans_8"/>
</dbReference>